<proteinExistence type="predicted"/>
<dbReference type="InterPro" id="IPR050525">
    <property type="entry name" value="ECM_Assembly_Org"/>
</dbReference>
<reference evidence="4" key="2">
    <citation type="submission" date="2017-05" db="UniProtKB">
        <authorList>
            <consortium name="EnsemblMetazoa"/>
        </authorList>
    </citation>
    <scope>IDENTIFICATION</scope>
</reference>
<dbReference type="SMART" id="SM00327">
    <property type="entry name" value="VWA"/>
    <property type="match status" value="1"/>
</dbReference>
<keyword evidence="5" id="KW-1185">Reference proteome</keyword>
<organism evidence="4">
    <name type="scientific">Amphimedon queenslandica</name>
    <name type="common">Sponge</name>
    <dbReference type="NCBI Taxonomy" id="400682"/>
    <lineage>
        <taxon>Eukaryota</taxon>
        <taxon>Metazoa</taxon>
        <taxon>Porifera</taxon>
        <taxon>Demospongiae</taxon>
        <taxon>Heteroscleromorpha</taxon>
        <taxon>Haplosclerida</taxon>
        <taxon>Niphatidae</taxon>
        <taxon>Amphimedon</taxon>
    </lineage>
</organism>
<dbReference type="Gene3D" id="3.40.50.410">
    <property type="entry name" value="von Willebrand factor, type A domain"/>
    <property type="match status" value="1"/>
</dbReference>
<dbReference type="OrthoDB" id="10256829at2759"/>
<dbReference type="PANTHER" id="PTHR24020">
    <property type="entry name" value="COLLAGEN ALPHA"/>
    <property type="match status" value="1"/>
</dbReference>
<feature type="domain" description="VWFA" evidence="3">
    <location>
        <begin position="24"/>
        <end position="216"/>
    </location>
</feature>
<protein>
    <recommendedName>
        <fullName evidence="3">VWFA domain-containing protein</fullName>
    </recommendedName>
</protein>
<keyword evidence="1" id="KW-0812">Transmembrane</keyword>
<evidence type="ECO:0000313" key="4">
    <source>
        <dbReference type="EnsemblMetazoa" id="Aqu2.1.20980_001"/>
    </source>
</evidence>
<dbReference type="SUPFAM" id="SSF53300">
    <property type="entry name" value="vWA-like"/>
    <property type="match status" value="1"/>
</dbReference>
<dbReference type="eggNOG" id="KOG1217">
    <property type="taxonomic scope" value="Eukaryota"/>
</dbReference>
<feature type="signal peptide" evidence="2">
    <location>
        <begin position="1"/>
        <end position="17"/>
    </location>
</feature>
<dbReference type="EnsemblMetazoa" id="XM_020001217.1">
    <property type="protein sequence ID" value="XP_019856776.1"/>
    <property type="gene ID" value="LOC109585223"/>
</dbReference>
<reference evidence="5" key="1">
    <citation type="journal article" date="2010" name="Nature">
        <title>The Amphimedon queenslandica genome and the evolution of animal complexity.</title>
        <authorList>
            <person name="Srivastava M."/>
            <person name="Simakov O."/>
            <person name="Chapman J."/>
            <person name="Fahey B."/>
            <person name="Gauthier M.E."/>
            <person name="Mitros T."/>
            <person name="Richards G.S."/>
            <person name="Conaco C."/>
            <person name="Dacre M."/>
            <person name="Hellsten U."/>
            <person name="Larroux C."/>
            <person name="Putnam N.H."/>
            <person name="Stanke M."/>
            <person name="Adamska M."/>
            <person name="Darling A."/>
            <person name="Degnan S.M."/>
            <person name="Oakley T.H."/>
            <person name="Plachetzki D.C."/>
            <person name="Zhai Y."/>
            <person name="Adamski M."/>
            <person name="Calcino A."/>
            <person name="Cummins S.F."/>
            <person name="Goodstein D.M."/>
            <person name="Harris C."/>
            <person name="Jackson D.J."/>
            <person name="Leys S.P."/>
            <person name="Shu S."/>
            <person name="Woodcroft B.J."/>
            <person name="Vervoort M."/>
            <person name="Kosik K.S."/>
            <person name="Manning G."/>
            <person name="Degnan B.M."/>
            <person name="Rokhsar D.S."/>
        </authorList>
    </citation>
    <scope>NUCLEOTIDE SEQUENCE [LARGE SCALE GENOMIC DNA]</scope>
</reference>
<dbReference type="AlphaFoldDB" id="A0A1X7U073"/>
<dbReference type="InterPro" id="IPR002035">
    <property type="entry name" value="VWF_A"/>
</dbReference>
<accession>A0A1X7U073</accession>
<dbReference type="Proteomes" id="UP000007879">
    <property type="component" value="Unassembled WGS sequence"/>
</dbReference>
<feature type="chain" id="PRO_5010871290" description="VWFA domain-containing protein" evidence="2">
    <location>
        <begin position="18"/>
        <end position="394"/>
    </location>
</feature>
<evidence type="ECO:0000259" key="3">
    <source>
        <dbReference type="PROSITE" id="PS50234"/>
    </source>
</evidence>
<dbReference type="PROSITE" id="PS50234">
    <property type="entry name" value="VWFA"/>
    <property type="match status" value="1"/>
</dbReference>
<name>A0A1X7U073_AMPQE</name>
<evidence type="ECO:0000256" key="2">
    <source>
        <dbReference type="SAM" id="SignalP"/>
    </source>
</evidence>
<dbReference type="KEGG" id="aqu:109585223"/>
<dbReference type="STRING" id="400682.A0A1X7U073"/>
<evidence type="ECO:0000313" key="5">
    <source>
        <dbReference type="Proteomes" id="UP000007879"/>
    </source>
</evidence>
<keyword evidence="2" id="KW-0732">Signal</keyword>
<dbReference type="CDD" id="cd01450">
    <property type="entry name" value="vWFA_subfamily_ECM"/>
    <property type="match status" value="1"/>
</dbReference>
<dbReference type="Pfam" id="PF00092">
    <property type="entry name" value="VWA"/>
    <property type="match status" value="1"/>
</dbReference>
<dbReference type="InParanoid" id="A0A1X7U073"/>
<dbReference type="PANTHER" id="PTHR24020:SF84">
    <property type="entry name" value="VWFA DOMAIN-CONTAINING PROTEIN"/>
    <property type="match status" value="1"/>
</dbReference>
<keyword evidence="1" id="KW-0472">Membrane</keyword>
<dbReference type="InterPro" id="IPR036465">
    <property type="entry name" value="vWFA_dom_sf"/>
</dbReference>
<dbReference type="EnsemblMetazoa" id="Aqu2.1.20980_001">
    <property type="protein sequence ID" value="Aqu2.1.20980_001"/>
    <property type="gene ID" value="Aqu2.1.20980"/>
</dbReference>
<sequence>MFWSGLLILFVLHFTNGCREVVSDLVILIDESTSISPKDFEVEKQFAANITNQFFDSKGMTHAAVIRFSDTERTLVISHLGDVNNPVILKEIILAISNNDSDFGRGASTHHKDAMILAREQLRDRGRNGVRKIIIFITDGLPEDENSRIKGSNSPQSAIGEATFARSEGVEIFCIGAFYPNTIVNATLELIAIAGDPNRVIVTNFESLNNSLADRVTEKICDYMQSSSDTLPMQSSIGNEGQITQVSSVPKSQTLGTSIAQLLTITSCTSSSLVPSTSILSSLINDPSVTSSIQDNEGAGTVGPVNGMIIAALVISGLSPLLIIILIVVLFAVLLYLKKLKKTVSKSSNSSVGNETSNMAFDTNVSYETHKIQNEIATSFVYEEINNYQMSRKQ</sequence>
<feature type="transmembrane region" description="Helical" evidence="1">
    <location>
        <begin position="309"/>
        <end position="337"/>
    </location>
</feature>
<evidence type="ECO:0000256" key="1">
    <source>
        <dbReference type="SAM" id="Phobius"/>
    </source>
</evidence>
<keyword evidence="1" id="KW-1133">Transmembrane helix</keyword>
<dbReference type="PRINTS" id="PR00453">
    <property type="entry name" value="VWFADOMAIN"/>
</dbReference>
<gene>
    <name evidence="4" type="primary">109585223</name>
</gene>